<reference evidence="6" key="1">
    <citation type="submission" date="2023-03" db="EMBL/GenBank/DDBJ databases">
        <title>Massive genome expansion in bonnet fungi (Mycena s.s.) driven by repeated elements and novel gene families across ecological guilds.</title>
        <authorList>
            <consortium name="Lawrence Berkeley National Laboratory"/>
            <person name="Harder C.B."/>
            <person name="Miyauchi S."/>
            <person name="Viragh M."/>
            <person name="Kuo A."/>
            <person name="Thoen E."/>
            <person name="Andreopoulos B."/>
            <person name="Lu D."/>
            <person name="Skrede I."/>
            <person name="Drula E."/>
            <person name="Henrissat B."/>
            <person name="Morin E."/>
            <person name="Kohler A."/>
            <person name="Barry K."/>
            <person name="LaButti K."/>
            <person name="Morin E."/>
            <person name="Salamov A."/>
            <person name="Lipzen A."/>
            <person name="Mereny Z."/>
            <person name="Hegedus B."/>
            <person name="Baldrian P."/>
            <person name="Stursova M."/>
            <person name="Weitz H."/>
            <person name="Taylor A."/>
            <person name="Grigoriev I.V."/>
            <person name="Nagy L.G."/>
            <person name="Martin F."/>
            <person name="Kauserud H."/>
        </authorList>
    </citation>
    <scope>NUCLEOTIDE SEQUENCE</scope>
    <source>
        <strain evidence="6">9284</strain>
    </source>
</reference>
<dbReference type="PANTHER" id="PTHR13622">
    <property type="entry name" value="THIAMIN PYROPHOSPHOKINASE"/>
    <property type="match status" value="1"/>
</dbReference>
<evidence type="ECO:0000256" key="4">
    <source>
        <dbReference type="ARBA" id="ARBA00022840"/>
    </source>
</evidence>
<evidence type="ECO:0000256" key="1">
    <source>
        <dbReference type="ARBA" id="ARBA00022679"/>
    </source>
</evidence>
<evidence type="ECO:0000256" key="3">
    <source>
        <dbReference type="ARBA" id="ARBA00022777"/>
    </source>
</evidence>
<keyword evidence="1" id="KW-0808">Transferase</keyword>
<dbReference type="GO" id="GO:0016301">
    <property type="term" value="F:kinase activity"/>
    <property type="evidence" value="ECO:0007669"/>
    <property type="project" value="UniProtKB-KW"/>
</dbReference>
<dbReference type="SUPFAM" id="SSF63862">
    <property type="entry name" value="Thiamin pyrophosphokinase, substrate-binding domain"/>
    <property type="match status" value="1"/>
</dbReference>
<dbReference type="GO" id="GO:0005524">
    <property type="term" value="F:ATP binding"/>
    <property type="evidence" value="ECO:0007669"/>
    <property type="project" value="UniProtKB-KW"/>
</dbReference>
<gene>
    <name evidence="6" type="ORF">FB45DRAFT_779341</name>
</gene>
<dbReference type="PANTHER" id="PTHR13622:SF8">
    <property type="entry name" value="THIAMIN PYROPHOSPHOKINASE 1"/>
    <property type="match status" value="1"/>
</dbReference>
<dbReference type="EMBL" id="JARKIF010000001">
    <property type="protein sequence ID" value="KAJ7650320.1"/>
    <property type="molecule type" value="Genomic_DNA"/>
</dbReference>
<dbReference type="Pfam" id="PF04265">
    <property type="entry name" value="TPK_B1_binding"/>
    <property type="match status" value="1"/>
</dbReference>
<comment type="caution">
    <text evidence="6">The sequence shown here is derived from an EMBL/GenBank/DDBJ whole genome shotgun (WGS) entry which is preliminary data.</text>
</comment>
<dbReference type="InterPro" id="IPR007373">
    <property type="entry name" value="Thiamin_PyroPKinase_B1-bd"/>
</dbReference>
<dbReference type="InterPro" id="IPR036371">
    <property type="entry name" value="TPK_B1-bd_sf"/>
</dbReference>
<dbReference type="GO" id="GO:0009229">
    <property type="term" value="P:thiamine diphosphate biosynthetic process"/>
    <property type="evidence" value="ECO:0007669"/>
    <property type="project" value="InterPro"/>
</dbReference>
<evidence type="ECO:0000313" key="7">
    <source>
        <dbReference type="Proteomes" id="UP001221142"/>
    </source>
</evidence>
<name>A0AAD7CJA5_9AGAR</name>
<evidence type="ECO:0000256" key="2">
    <source>
        <dbReference type="ARBA" id="ARBA00022741"/>
    </source>
</evidence>
<organism evidence="6 7">
    <name type="scientific">Roridomyces roridus</name>
    <dbReference type="NCBI Taxonomy" id="1738132"/>
    <lineage>
        <taxon>Eukaryota</taxon>
        <taxon>Fungi</taxon>
        <taxon>Dikarya</taxon>
        <taxon>Basidiomycota</taxon>
        <taxon>Agaricomycotina</taxon>
        <taxon>Agaricomycetes</taxon>
        <taxon>Agaricomycetidae</taxon>
        <taxon>Agaricales</taxon>
        <taxon>Marasmiineae</taxon>
        <taxon>Mycenaceae</taxon>
        <taxon>Roridomyces</taxon>
    </lineage>
</organism>
<feature type="non-terminal residue" evidence="6">
    <location>
        <position position="1"/>
    </location>
</feature>
<keyword evidence="4" id="KW-0067">ATP-binding</keyword>
<evidence type="ECO:0000259" key="5">
    <source>
        <dbReference type="SMART" id="SM00983"/>
    </source>
</evidence>
<feature type="non-terminal residue" evidence="6">
    <location>
        <position position="149"/>
    </location>
</feature>
<dbReference type="Gene3D" id="3.40.50.10240">
    <property type="entry name" value="Thiamin pyrophosphokinase, catalytic domain"/>
    <property type="match status" value="1"/>
</dbReference>
<protein>
    <recommendedName>
        <fullName evidence="5">Thiamin pyrophosphokinase thiamin-binding domain-containing protein</fullName>
    </recommendedName>
</protein>
<dbReference type="GO" id="GO:0004788">
    <property type="term" value="F:thiamine diphosphokinase activity"/>
    <property type="evidence" value="ECO:0007669"/>
    <property type="project" value="InterPro"/>
</dbReference>
<dbReference type="AlphaFoldDB" id="A0AAD7CJA5"/>
<dbReference type="SMART" id="SM00983">
    <property type="entry name" value="TPK_B1_binding"/>
    <property type="match status" value="1"/>
</dbReference>
<keyword evidence="3" id="KW-0418">Kinase</keyword>
<sequence>LREYDIILLGGLSGRLDQTIHTLSYLFKLCKTRKRVFAVSGENVGWISNSVGTLRNPRILFIIRPRHCPTRGLLPFGIQSTVLSTTGLRWNLGKSNLRVYSTFLTHFTADQESSFDGLVSTSNHLVPEENQVWIRASNPIWWTAELRST</sequence>
<keyword evidence="2" id="KW-0547">Nucleotide-binding</keyword>
<keyword evidence="7" id="KW-1185">Reference proteome</keyword>
<proteinExistence type="predicted"/>
<dbReference type="Proteomes" id="UP001221142">
    <property type="component" value="Unassembled WGS sequence"/>
</dbReference>
<feature type="domain" description="Thiamin pyrophosphokinase thiamin-binding" evidence="5">
    <location>
        <begin position="67"/>
        <end position="140"/>
    </location>
</feature>
<accession>A0AAD7CJA5</accession>
<evidence type="ECO:0000313" key="6">
    <source>
        <dbReference type="EMBL" id="KAJ7650320.1"/>
    </source>
</evidence>
<dbReference type="GO" id="GO:0030975">
    <property type="term" value="F:thiamine binding"/>
    <property type="evidence" value="ECO:0007669"/>
    <property type="project" value="InterPro"/>
</dbReference>
<dbReference type="SUPFAM" id="SSF63999">
    <property type="entry name" value="Thiamin pyrophosphokinase, catalytic domain"/>
    <property type="match status" value="1"/>
</dbReference>
<dbReference type="InterPro" id="IPR036759">
    <property type="entry name" value="TPK_catalytic_sf"/>
</dbReference>